<evidence type="ECO:0000313" key="1">
    <source>
        <dbReference type="EMBL" id="SNT63657.1"/>
    </source>
</evidence>
<organism evidence="1 2">
    <name type="scientific">Streptosporangium subroseum</name>
    <dbReference type="NCBI Taxonomy" id="106412"/>
    <lineage>
        <taxon>Bacteria</taxon>
        <taxon>Bacillati</taxon>
        <taxon>Actinomycetota</taxon>
        <taxon>Actinomycetes</taxon>
        <taxon>Streptosporangiales</taxon>
        <taxon>Streptosporangiaceae</taxon>
        <taxon>Streptosporangium</taxon>
    </lineage>
</organism>
<accession>A0A239P9E1</accession>
<gene>
    <name evidence="1" type="ORF">SAMN05216276_110319</name>
</gene>
<reference evidence="1 2" key="1">
    <citation type="submission" date="2017-06" db="EMBL/GenBank/DDBJ databases">
        <authorList>
            <person name="Kim H.J."/>
            <person name="Triplett B.A."/>
        </authorList>
    </citation>
    <scope>NUCLEOTIDE SEQUENCE [LARGE SCALE GENOMIC DNA]</scope>
    <source>
        <strain evidence="1 2">CGMCC 4.2132</strain>
    </source>
</reference>
<dbReference type="EMBL" id="FZOD01000103">
    <property type="protein sequence ID" value="SNT63657.1"/>
    <property type="molecule type" value="Genomic_DNA"/>
</dbReference>
<dbReference type="Proteomes" id="UP000198282">
    <property type="component" value="Unassembled WGS sequence"/>
</dbReference>
<name>A0A239P9E1_9ACTN</name>
<sequence length="114" mass="12845">MACHACRMSEIVLEVADLRRLCTLFLDAVERRHGARIDLSSLAVDYYWDLPLRAAFDMVNDPAPRVGTGQVSDDLSELHHLLDRSKNEGMILWHDVAHLCGLLRAMAFADLPDD</sequence>
<evidence type="ECO:0000313" key="2">
    <source>
        <dbReference type="Proteomes" id="UP000198282"/>
    </source>
</evidence>
<protein>
    <submittedName>
        <fullName evidence="1">Uncharacterized protein</fullName>
    </submittedName>
</protein>
<dbReference type="AlphaFoldDB" id="A0A239P9E1"/>
<keyword evidence="2" id="KW-1185">Reference proteome</keyword>
<proteinExistence type="predicted"/>